<name>A0ABD6EWU9_9BILA</name>
<proteinExistence type="predicted"/>
<dbReference type="EMBL" id="JBGFUD010007774">
    <property type="protein sequence ID" value="MFH4981739.1"/>
    <property type="molecule type" value="Genomic_DNA"/>
</dbReference>
<evidence type="ECO:0000313" key="1">
    <source>
        <dbReference type="EMBL" id="MFH4981739.1"/>
    </source>
</evidence>
<accession>A0ABD6EWU9</accession>
<evidence type="ECO:0000313" key="2">
    <source>
        <dbReference type="Proteomes" id="UP001608902"/>
    </source>
</evidence>
<comment type="caution">
    <text evidence="1">The sequence shown here is derived from an EMBL/GenBank/DDBJ whole genome shotgun (WGS) entry which is preliminary data.</text>
</comment>
<gene>
    <name evidence="1" type="ORF">AB6A40_008448</name>
</gene>
<protein>
    <submittedName>
        <fullName evidence="1">Uncharacterized protein</fullName>
    </submittedName>
</protein>
<sequence length="66" mass="7420">MRGRNIARRGGVGPLMPPFQTNRFSNGPVFASRPAPFDLTLCEANFPRLKDFDDSELSQVHLVFLD</sequence>
<keyword evidence="2" id="KW-1185">Reference proteome</keyword>
<dbReference type="AlphaFoldDB" id="A0ABD6EWU9"/>
<reference evidence="1 2" key="1">
    <citation type="submission" date="2024-08" db="EMBL/GenBank/DDBJ databases">
        <title>Gnathostoma spinigerum genome.</title>
        <authorList>
            <person name="Gonzalez-Bertolin B."/>
            <person name="Monzon S."/>
            <person name="Zaballos A."/>
            <person name="Jimenez P."/>
            <person name="Dekumyoy P."/>
            <person name="Varona S."/>
            <person name="Cuesta I."/>
            <person name="Sumanam S."/>
            <person name="Adisakwattana P."/>
            <person name="Gasser R.B."/>
            <person name="Hernandez-Gonzalez A."/>
            <person name="Young N.D."/>
            <person name="Perteguer M.J."/>
        </authorList>
    </citation>
    <scope>NUCLEOTIDE SEQUENCE [LARGE SCALE GENOMIC DNA]</scope>
    <source>
        <strain evidence="1">AL3</strain>
        <tissue evidence="1">Liver</tissue>
    </source>
</reference>
<organism evidence="1 2">
    <name type="scientific">Gnathostoma spinigerum</name>
    <dbReference type="NCBI Taxonomy" id="75299"/>
    <lineage>
        <taxon>Eukaryota</taxon>
        <taxon>Metazoa</taxon>
        <taxon>Ecdysozoa</taxon>
        <taxon>Nematoda</taxon>
        <taxon>Chromadorea</taxon>
        <taxon>Rhabditida</taxon>
        <taxon>Spirurina</taxon>
        <taxon>Gnathostomatomorpha</taxon>
        <taxon>Gnathostomatoidea</taxon>
        <taxon>Gnathostomatidae</taxon>
        <taxon>Gnathostoma</taxon>
    </lineage>
</organism>
<dbReference type="Proteomes" id="UP001608902">
    <property type="component" value="Unassembled WGS sequence"/>
</dbReference>